<evidence type="ECO:0000313" key="1">
    <source>
        <dbReference type="EMBL" id="KAF9817919.1"/>
    </source>
</evidence>
<dbReference type="AlphaFoldDB" id="A0A8H7P6A4"/>
<protein>
    <submittedName>
        <fullName evidence="1">Uncharacterized protein</fullName>
    </submittedName>
</protein>
<dbReference type="Proteomes" id="UP000639403">
    <property type="component" value="Unassembled WGS sequence"/>
</dbReference>
<dbReference type="EMBL" id="JADOXO010000036">
    <property type="protein sequence ID" value="KAF9817919.1"/>
    <property type="molecule type" value="Genomic_DNA"/>
</dbReference>
<gene>
    <name evidence="1" type="ORF">IEO21_03113</name>
</gene>
<accession>A0A8H7P6A4</accession>
<sequence length="53" mass="6083">MTNDQEFSLSMTSLGEFLWRPRTLACLPIARRQCRSCTSPPWALKVSRLALRS</sequence>
<proteinExistence type="predicted"/>
<comment type="caution">
    <text evidence="1">The sequence shown here is derived from an EMBL/GenBank/DDBJ whole genome shotgun (WGS) entry which is preliminary data.</text>
</comment>
<organism evidence="1 2">
    <name type="scientific">Rhodonia placenta</name>
    <dbReference type="NCBI Taxonomy" id="104341"/>
    <lineage>
        <taxon>Eukaryota</taxon>
        <taxon>Fungi</taxon>
        <taxon>Dikarya</taxon>
        <taxon>Basidiomycota</taxon>
        <taxon>Agaricomycotina</taxon>
        <taxon>Agaricomycetes</taxon>
        <taxon>Polyporales</taxon>
        <taxon>Adustoporiaceae</taxon>
        <taxon>Rhodonia</taxon>
    </lineage>
</organism>
<evidence type="ECO:0000313" key="2">
    <source>
        <dbReference type="Proteomes" id="UP000639403"/>
    </source>
</evidence>
<name>A0A8H7P6A4_9APHY</name>
<reference evidence="1" key="1">
    <citation type="submission" date="2020-11" db="EMBL/GenBank/DDBJ databases">
        <authorList>
            <person name="Koelle M."/>
            <person name="Horta M.A.C."/>
            <person name="Nowrousian M."/>
            <person name="Ohm R.A."/>
            <person name="Benz P."/>
            <person name="Pilgard A."/>
        </authorList>
    </citation>
    <scope>NUCLEOTIDE SEQUENCE</scope>
    <source>
        <strain evidence="1">FPRL280</strain>
    </source>
</reference>
<reference evidence="1" key="2">
    <citation type="journal article" name="Front. Microbiol.">
        <title>Degradative Capacity of Two Strains of Rhodonia placenta: From Phenotype to Genotype.</title>
        <authorList>
            <person name="Kolle M."/>
            <person name="Horta M.A.C."/>
            <person name="Nowrousian M."/>
            <person name="Ohm R.A."/>
            <person name="Benz J.P."/>
            <person name="Pilgard A."/>
        </authorList>
    </citation>
    <scope>NUCLEOTIDE SEQUENCE</scope>
    <source>
        <strain evidence="1">FPRL280</strain>
    </source>
</reference>